<gene>
    <name evidence="2" type="ORF">RF11_00166</name>
</gene>
<feature type="compositionally biased region" description="Basic and acidic residues" evidence="1">
    <location>
        <begin position="36"/>
        <end position="50"/>
    </location>
</feature>
<sequence>MKIINEGPINELPLKLNSSRYPSYKETPKSQSPMQQEKDGLHVENSRGEARSIKVQEVHGTWIEKYIEENPVITLAQIKSKLQADLDLTISISTVIRTIKRLNRPANPESANRK</sequence>
<dbReference type="AlphaFoldDB" id="A0A0C2N8X6"/>
<evidence type="ECO:0000313" key="2">
    <source>
        <dbReference type="EMBL" id="KII70382.1"/>
    </source>
</evidence>
<dbReference type="Proteomes" id="UP000031668">
    <property type="component" value="Unassembled WGS sequence"/>
</dbReference>
<name>A0A0C2N8X6_THEKT</name>
<organism evidence="2 3">
    <name type="scientific">Thelohanellus kitauei</name>
    <name type="common">Myxosporean</name>
    <dbReference type="NCBI Taxonomy" id="669202"/>
    <lineage>
        <taxon>Eukaryota</taxon>
        <taxon>Metazoa</taxon>
        <taxon>Cnidaria</taxon>
        <taxon>Myxozoa</taxon>
        <taxon>Myxosporea</taxon>
        <taxon>Bivalvulida</taxon>
        <taxon>Platysporina</taxon>
        <taxon>Myxobolidae</taxon>
        <taxon>Thelohanellus</taxon>
    </lineage>
</organism>
<comment type="caution">
    <text evidence="2">The sequence shown here is derived from an EMBL/GenBank/DDBJ whole genome shotgun (WGS) entry which is preliminary data.</text>
</comment>
<keyword evidence="3" id="KW-1185">Reference proteome</keyword>
<evidence type="ECO:0000256" key="1">
    <source>
        <dbReference type="SAM" id="MobiDB-lite"/>
    </source>
</evidence>
<accession>A0A0C2N8X6</accession>
<reference evidence="2 3" key="1">
    <citation type="journal article" date="2014" name="Genome Biol. Evol.">
        <title>The genome of the myxosporean Thelohanellus kitauei shows adaptations to nutrient acquisition within its fish host.</title>
        <authorList>
            <person name="Yang Y."/>
            <person name="Xiong J."/>
            <person name="Zhou Z."/>
            <person name="Huo F."/>
            <person name="Miao W."/>
            <person name="Ran C."/>
            <person name="Liu Y."/>
            <person name="Zhang J."/>
            <person name="Feng J."/>
            <person name="Wang M."/>
            <person name="Wang M."/>
            <person name="Wang L."/>
            <person name="Yao B."/>
        </authorList>
    </citation>
    <scope>NUCLEOTIDE SEQUENCE [LARGE SCALE GENOMIC DNA]</scope>
    <source>
        <strain evidence="2">Wuqing</strain>
    </source>
</reference>
<protein>
    <submittedName>
        <fullName evidence="2">Uncharacterized protein</fullName>
    </submittedName>
</protein>
<dbReference type="EMBL" id="JWZT01002083">
    <property type="protein sequence ID" value="KII70382.1"/>
    <property type="molecule type" value="Genomic_DNA"/>
</dbReference>
<feature type="region of interest" description="Disordered" evidence="1">
    <location>
        <begin position="15"/>
        <end position="50"/>
    </location>
</feature>
<proteinExistence type="predicted"/>
<evidence type="ECO:0000313" key="3">
    <source>
        <dbReference type="Proteomes" id="UP000031668"/>
    </source>
</evidence>